<evidence type="ECO:0000313" key="3">
    <source>
        <dbReference type="Proteomes" id="UP000031327"/>
    </source>
</evidence>
<dbReference type="RefSeq" id="WP_039609834.1">
    <property type="nucleotide sequence ID" value="NZ_JWIC01000006.1"/>
</dbReference>
<dbReference type="EMBL" id="KF724687">
    <property type="protein sequence ID" value="AHX39689.1"/>
    <property type="molecule type" value="Genomic_DNA"/>
</dbReference>
<name>A0A023PYM7_9GAMM</name>
<accession>A0A023PYM7</accession>
<dbReference type="AlphaFoldDB" id="A0A023PYM7"/>
<organism evidence="1">
    <name type="scientific">Pseudoalteromonas luteoviolacea</name>
    <dbReference type="NCBI Taxonomy" id="43657"/>
    <lineage>
        <taxon>Bacteria</taxon>
        <taxon>Pseudomonadati</taxon>
        <taxon>Pseudomonadota</taxon>
        <taxon>Gammaproteobacteria</taxon>
        <taxon>Alteromonadales</taxon>
        <taxon>Pseudoalteromonadaceae</taxon>
        <taxon>Pseudoalteromonas</taxon>
    </lineage>
</organism>
<reference evidence="2 3" key="3">
    <citation type="submission" date="2014-12" db="EMBL/GenBank/DDBJ databases">
        <title>Draft Genome Sequence of Pseudoalteromonas luteoviolacea HI1.</title>
        <authorList>
            <person name="Asahina A.Y."/>
            <person name="Hadfield M.G."/>
        </authorList>
    </citation>
    <scope>NUCLEOTIDE SEQUENCE [LARGE SCALE GENOMIC DNA]</scope>
    <source>
        <strain evidence="2 3">HI1</strain>
    </source>
</reference>
<dbReference type="OrthoDB" id="6299929at2"/>
<dbReference type="EMBL" id="JWIC01000006">
    <property type="protein sequence ID" value="KID56768.1"/>
    <property type="molecule type" value="Genomic_DNA"/>
</dbReference>
<gene>
    <name evidence="2" type="ORF">JF50_12730</name>
</gene>
<evidence type="ECO:0000313" key="2">
    <source>
        <dbReference type="EMBL" id="KID56768.1"/>
    </source>
</evidence>
<protein>
    <submittedName>
        <fullName evidence="1">Uncharacterized protein</fullName>
    </submittedName>
</protein>
<dbReference type="Proteomes" id="UP000031327">
    <property type="component" value="Unassembled WGS sequence"/>
</dbReference>
<reference evidence="1" key="2">
    <citation type="journal article" date="2014" name="Science">
        <title>Marine tubeworm metamorphosis induced by arrays of bacterial phage tail-like structures.</title>
        <authorList>
            <person name="Shikuma N.J."/>
            <person name="Pilhofer M."/>
            <person name="Weiss G.L."/>
            <person name="Hadfield M.G."/>
            <person name="Jensen G.J."/>
            <person name="Newman D.K."/>
        </authorList>
    </citation>
    <scope>NUCLEOTIDE SEQUENCE</scope>
    <source>
        <strain evidence="1">HI1</strain>
    </source>
</reference>
<proteinExistence type="predicted"/>
<evidence type="ECO:0000313" key="1">
    <source>
        <dbReference type="EMBL" id="AHX39689.1"/>
    </source>
</evidence>
<sequence>MPVNNHSNLRALIEEHQVRQQQYQVAENKVQAYLEYNRRYLLQHLNNLFTSRVLPHLELVKSLLIEQGYTADIEIEKQTLYEESSAIEVITQVSLLFSGNQDDQDIGLTQNRLLIFTRPNHAFIYAKYITDLVTSQTQPLFFADDYYYQNIPTADMQFPHLPFPPNFEDHSEFKSMASDFLSLVFLQIRGKLS</sequence>
<reference evidence="1" key="1">
    <citation type="journal article" date="2012" name="Sci. Rep.">
        <title>Recruitment in the sea: bacterial genes required for inducing larval settlement in a polychaete worm.</title>
        <authorList>
            <person name="Huang Y."/>
            <person name="Callahan S."/>
            <person name="Hadfield M.G."/>
        </authorList>
    </citation>
    <scope>NUCLEOTIDE SEQUENCE</scope>
    <source>
        <strain evidence="1">HI1</strain>
    </source>
</reference>